<proteinExistence type="predicted"/>
<protein>
    <recommendedName>
        <fullName evidence="5">Transmembrane protein</fullName>
    </recommendedName>
</protein>
<reference evidence="3 4" key="1">
    <citation type="submission" date="2024-02" db="EMBL/GenBank/DDBJ databases">
        <authorList>
            <person name="Chen Y."/>
            <person name="Shah S."/>
            <person name="Dougan E. K."/>
            <person name="Thang M."/>
            <person name="Chan C."/>
        </authorList>
    </citation>
    <scope>NUCLEOTIDE SEQUENCE [LARGE SCALE GENOMIC DNA]</scope>
</reference>
<organism evidence="3 4">
    <name type="scientific">Durusdinium trenchii</name>
    <dbReference type="NCBI Taxonomy" id="1381693"/>
    <lineage>
        <taxon>Eukaryota</taxon>
        <taxon>Sar</taxon>
        <taxon>Alveolata</taxon>
        <taxon>Dinophyceae</taxon>
        <taxon>Suessiales</taxon>
        <taxon>Symbiodiniaceae</taxon>
        <taxon>Durusdinium</taxon>
    </lineage>
</organism>
<feature type="transmembrane region" description="Helical" evidence="2">
    <location>
        <begin position="43"/>
        <end position="61"/>
    </location>
</feature>
<keyword evidence="2" id="KW-0812">Transmembrane</keyword>
<evidence type="ECO:0000256" key="2">
    <source>
        <dbReference type="SAM" id="Phobius"/>
    </source>
</evidence>
<evidence type="ECO:0000256" key="1">
    <source>
        <dbReference type="SAM" id="MobiDB-lite"/>
    </source>
</evidence>
<gene>
    <name evidence="3" type="ORF">CCMP2556_LOCUS19689</name>
</gene>
<evidence type="ECO:0008006" key="5">
    <source>
        <dbReference type="Google" id="ProtNLM"/>
    </source>
</evidence>
<comment type="caution">
    <text evidence="3">The sequence shown here is derived from an EMBL/GenBank/DDBJ whole genome shotgun (WGS) entry which is preliminary data.</text>
</comment>
<dbReference type="Proteomes" id="UP001642484">
    <property type="component" value="Unassembled WGS sequence"/>
</dbReference>
<accession>A0ABP0L7E9</accession>
<evidence type="ECO:0000313" key="3">
    <source>
        <dbReference type="EMBL" id="CAK9034883.1"/>
    </source>
</evidence>
<dbReference type="EMBL" id="CAXAMN010011292">
    <property type="protein sequence ID" value="CAK9034883.1"/>
    <property type="molecule type" value="Genomic_DNA"/>
</dbReference>
<feature type="transmembrane region" description="Helical" evidence="2">
    <location>
        <begin position="73"/>
        <end position="90"/>
    </location>
</feature>
<sequence>MERKAPEALQAPVSVGDPGETDLQPPQLSLEDRAFLDEFGRRISVAAGSAALLGGIGFYGLARQMAFKRRGLWTTFGVTVCPFIAWYIVINKERERVMDLARKLQFDGGPGLPSPHTSQMSGDEALAKLFPPAPTLGAGAGAPAVPNRGFGWGAMGPQGFPQRPDGAWTWPK</sequence>
<evidence type="ECO:0000313" key="4">
    <source>
        <dbReference type="Proteomes" id="UP001642484"/>
    </source>
</evidence>
<feature type="region of interest" description="Disordered" evidence="1">
    <location>
        <begin position="1"/>
        <end position="26"/>
    </location>
</feature>
<name>A0ABP0L7E9_9DINO</name>
<keyword evidence="2" id="KW-0472">Membrane</keyword>
<keyword evidence="2" id="KW-1133">Transmembrane helix</keyword>
<keyword evidence="4" id="KW-1185">Reference proteome</keyword>